<dbReference type="Gene3D" id="3.90.1200.10">
    <property type="match status" value="1"/>
</dbReference>
<name>M5PWV9_DESAF</name>
<dbReference type="EMBL" id="AOSV01000004">
    <property type="protein sequence ID" value="EMG38465.1"/>
    <property type="molecule type" value="Genomic_DNA"/>
</dbReference>
<reference evidence="3 4" key="1">
    <citation type="journal article" date="2013" name="Genome Announc.">
        <title>Draft Genome Sequence for Desulfovibrio africanus Strain PCS.</title>
        <authorList>
            <person name="Brown S.D."/>
            <person name="Utturkar S.M."/>
            <person name="Arkin A.P."/>
            <person name="Deutschbauer A.M."/>
            <person name="Elias D.A."/>
            <person name="Hazen T.C."/>
            <person name="Chakraborty R."/>
        </authorList>
    </citation>
    <scope>NUCLEOTIDE SEQUENCE [LARGE SCALE GENOMIC DNA]</scope>
    <source>
        <strain evidence="3 4">PCS</strain>
    </source>
</reference>
<dbReference type="SUPFAM" id="SSF109755">
    <property type="entry name" value="PhoU-like"/>
    <property type="match status" value="1"/>
</dbReference>
<dbReference type="InterPro" id="IPR038078">
    <property type="entry name" value="PhoU-like_sf"/>
</dbReference>
<dbReference type="GO" id="GO:0045936">
    <property type="term" value="P:negative regulation of phosphate metabolic process"/>
    <property type="evidence" value="ECO:0007669"/>
    <property type="project" value="InterPro"/>
</dbReference>
<dbReference type="PATRIC" id="fig|1262666.3.peg.771"/>
<dbReference type="InterPro" id="IPR004119">
    <property type="entry name" value="EcKL"/>
</dbReference>
<dbReference type="Gene3D" id="1.20.58.220">
    <property type="entry name" value="Phosphate transport system protein phou homolog 2, domain 2"/>
    <property type="match status" value="1"/>
</dbReference>
<evidence type="ECO:0000259" key="2">
    <source>
        <dbReference type="Pfam" id="PF01895"/>
    </source>
</evidence>
<organism evidence="3 4">
    <name type="scientific">Desulfocurvibacter africanus PCS</name>
    <dbReference type="NCBI Taxonomy" id="1262666"/>
    <lineage>
        <taxon>Bacteria</taxon>
        <taxon>Pseudomonadati</taxon>
        <taxon>Thermodesulfobacteriota</taxon>
        <taxon>Desulfovibrionia</taxon>
        <taxon>Desulfovibrionales</taxon>
        <taxon>Desulfovibrionaceae</taxon>
        <taxon>Desulfocurvibacter</taxon>
    </lineage>
</organism>
<evidence type="ECO:0000313" key="3">
    <source>
        <dbReference type="EMBL" id="EMG38465.1"/>
    </source>
</evidence>
<dbReference type="PANTHER" id="PTHR42930">
    <property type="entry name" value="PHOSPHATE-SPECIFIC TRANSPORT SYSTEM ACCESSORY PROTEIN PHOU"/>
    <property type="match status" value="1"/>
</dbReference>
<comment type="similarity">
    <text evidence="1">Belongs to the PhoU family.</text>
</comment>
<feature type="domain" description="PhoU" evidence="2">
    <location>
        <begin position="115"/>
        <end position="193"/>
    </location>
</feature>
<dbReference type="InterPro" id="IPR028366">
    <property type="entry name" value="PhoU"/>
</dbReference>
<sequence>MKVLEENFRFMILEVMKQVESTLRLLDTPGTVSIESIESRDDYIDNLKSVIENDCFSHIHRQPLGKRNVDRIRALNVVTSNLERLADHCVNVARQTPHLSEPAFFQKYDYRPFFQEVLTALDRVHSALTRQDMSLAFKICRAEFTLDSMYKQQFDRILGELRSGSETGNLVTTLFIFRYLERMGDALLNVGEAIIFSITGDKFKIHQYNALRETLGSRGEDAVPAHVEFESIWGTRSGCRIGKVNKPQVDEKGVKQSLIFKEGNRKKLLQEKASIERWEAIMPGLPPKVQALQEEGASVSLLIEYLGGCTFQDLVLTAEHDVLENALFLVTQTVSELWEATLKNQPAPASFMRQAMARMTDVYHLHPDFQTGRRAFCGIVAPSTDALMERASELCSRVASPFTVFIHGDFNINNIVYSHETQRIHYIDLHRSTDSDYLQDVSVFLVSNYRLPIFSRDARERIDYVSAEFLKFARAFAKRHGDTTFEARLCLGLARSFITSTRFELNKRFAKSMLLRGVYLLEKVLAHEEERPLEEFRLPDAVLSY</sequence>
<dbReference type="OrthoDB" id="3806873at2"/>
<protein>
    <submittedName>
        <fullName evidence="3">Phosphate uptake regulator</fullName>
    </submittedName>
</protein>
<accession>M5PWV9</accession>
<dbReference type="PANTHER" id="PTHR42930:SF3">
    <property type="entry name" value="PHOSPHATE-SPECIFIC TRANSPORT SYSTEM ACCESSORY PROTEIN PHOU"/>
    <property type="match status" value="1"/>
</dbReference>
<dbReference type="Proteomes" id="UP000011922">
    <property type="component" value="Unassembled WGS sequence"/>
</dbReference>
<dbReference type="GO" id="GO:0030643">
    <property type="term" value="P:intracellular phosphate ion homeostasis"/>
    <property type="evidence" value="ECO:0007669"/>
    <property type="project" value="InterPro"/>
</dbReference>
<dbReference type="Pfam" id="PF01895">
    <property type="entry name" value="PhoU"/>
    <property type="match status" value="2"/>
</dbReference>
<dbReference type="RefSeq" id="WP_005984212.1">
    <property type="nucleotide sequence ID" value="NZ_AOSV01000004.1"/>
</dbReference>
<dbReference type="InterPro" id="IPR011009">
    <property type="entry name" value="Kinase-like_dom_sf"/>
</dbReference>
<evidence type="ECO:0000256" key="1">
    <source>
        <dbReference type="ARBA" id="ARBA00008107"/>
    </source>
</evidence>
<dbReference type="Pfam" id="PF02958">
    <property type="entry name" value="EcKL"/>
    <property type="match status" value="1"/>
</dbReference>
<evidence type="ECO:0000313" key="4">
    <source>
        <dbReference type="Proteomes" id="UP000011922"/>
    </source>
</evidence>
<dbReference type="SUPFAM" id="SSF56112">
    <property type="entry name" value="Protein kinase-like (PK-like)"/>
    <property type="match status" value="1"/>
</dbReference>
<dbReference type="AlphaFoldDB" id="M5PWV9"/>
<proteinExistence type="inferred from homology"/>
<comment type="caution">
    <text evidence="3">The sequence shown here is derived from an EMBL/GenBank/DDBJ whole genome shotgun (WGS) entry which is preliminary data.</text>
</comment>
<gene>
    <name evidence="3" type="ORF">PCS_00763</name>
</gene>
<feature type="domain" description="PhoU" evidence="2">
    <location>
        <begin position="11"/>
        <end position="95"/>
    </location>
</feature>
<dbReference type="InterPro" id="IPR026022">
    <property type="entry name" value="PhoU_dom"/>
</dbReference>